<dbReference type="SMART" id="SM00387">
    <property type="entry name" value="HATPase_c"/>
    <property type="match status" value="1"/>
</dbReference>
<dbReference type="Proteomes" id="UP001165089">
    <property type="component" value="Unassembled WGS sequence"/>
</dbReference>
<feature type="transmembrane region" description="Helical" evidence="7">
    <location>
        <begin position="32"/>
        <end position="49"/>
    </location>
</feature>
<dbReference type="Pfam" id="PF08448">
    <property type="entry name" value="PAS_4"/>
    <property type="match status" value="1"/>
</dbReference>
<feature type="transmembrane region" description="Helical" evidence="7">
    <location>
        <begin position="55"/>
        <end position="75"/>
    </location>
</feature>
<dbReference type="InterPro" id="IPR000014">
    <property type="entry name" value="PAS"/>
</dbReference>
<dbReference type="PANTHER" id="PTHR43065">
    <property type="entry name" value="SENSOR HISTIDINE KINASE"/>
    <property type="match status" value="1"/>
</dbReference>
<evidence type="ECO:0000256" key="1">
    <source>
        <dbReference type="ARBA" id="ARBA00004651"/>
    </source>
</evidence>
<feature type="transmembrane region" description="Helical" evidence="7">
    <location>
        <begin position="287"/>
        <end position="308"/>
    </location>
</feature>
<dbReference type="PROSITE" id="PS50113">
    <property type="entry name" value="PAC"/>
    <property type="match status" value="2"/>
</dbReference>
<gene>
    <name evidence="11" type="ORF">GETHPA_17950</name>
</gene>
<keyword evidence="4 7" id="KW-1133">Transmembrane helix</keyword>
<dbReference type="InterPro" id="IPR011495">
    <property type="entry name" value="Sig_transdc_His_kin_sub2_dim/P"/>
</dbReference>
<organism evidence="11 12">
    <name type="scientific">Geothrix rubra</name>
    <dbReference type="NCBI Taxonomy" id="2927977"/>
    <lineage>
        <taxon>Bacteria</taxon>
        <taxon>Pseudomonadati</taxon>
        <taxon>Acidobacteriota</taxon>
        <taxon>Holophagae</taxon>
        <taxon>Holophagales</taxon>
        <taxon>Holophagaceae</taxon>
        <taxon>Geothrix</taxon>
    </lineage>
</organism>
<comment type="caution">
    <text evidence="11">The sequence shown here is derived from an EMBL/GenBank/DDBJ whole genome shotgun (WGS) entry which is preliminary data.</text>
</comment>
<dbReference type="Pfam" id="PF13426">
    <property type="entry name" value="PAS_9"/>
    <property type="match status" value="1"/>
</dbReference>
<feature type="domain" description="PAS" evidence="9">
    <location>
        <begin position="441"/>
        <end position="511"/>
    </location>
</feature>
<dbReference type="InterPro" id="IPR000700">
    <property type="entry name" value="PAS-assoc_C"/>
</dbReference>
<protein>
    <recommendedName>
        <fullName evidence="13">PAS domain S-box protein</fullName>
    </recommendedName>
</protein>
<name>A0ABQ5Q6P0_9BACT</name>
<evidence type="ECO:0000256" key="3">
    <source>
        <dbReference type="ARBA" id="ARBA00022692"/>
    </source>
</evidence>
<dbReference type="SUPFAM" id="SSF55785">
    <property type="entry name" value="PYP-like sensor domain (PAS domain)"/>
    <property type="match status" value="4"/>
</dbReference>
<dbReference type="Pfam" id="PF02518">
    <property type="entry name" value="HATPase_c"/>
    <property type="match status" value="1"/>
</dbReference>
<dbReference type="PROSITE" id="PS50109">
    <property type="entry name" value="HIS_KIN"/>
    <property type="match status" value="1"/>
</dbReference>
<dbReference type="InterPro" id="IPR005467">
    <property type="entry name" value="His_kinase_dom"/>
</dbReference>
<keyword evidence="12" id="KW-1185">Reference proteome</keyword>
<reference evidence="11 12" key="1">
    <citation type="journal article" date="2023" name="Antonie Van Leeuwenhoek">
        <title>Mesoterricola silvestris gen. nov., sp. nov., Mesoterricola sediminis sp. nov., Geothrix oryzae sp. nov., Geothrix edaphica sp. nov., Geothrix rubra sp. nov., and Geothrix limicola sp. nov., six novel members of Acidobacteriota isolated from soils.</title>
        <authorList>
            <person name="Itoh H."/>
            <person name="Sugisawa Y."/>
            <person name="Mise K."/>
            <person name="Xu Z."/>
            <person name="Kuniyasu M."/>
            <person name="Ushijima N."/>
            <person name="Kawano K."/>
            <person name="Kobayashi E."/>
            <person name="Shiratori Y."/>
            <person name="Masuda Y."/>
            <person name="Senoo K."/>
        </authorList>
    </citation>
    <scope>NUCLEOTIDE SEQUENCE [LARGE SCALE GENOMIC DNA]</scope>
    <source>
        <strain evidence="11 12">Red803</strain>
    </source>
</reference>
<dbReference type="PROSITE" id="PS50112">
    <property type="entry name" value="PAS"/>
    <property type="match status" value="2"/>
</dbReference>
<dbReference type="NCBIfam" id="TIGR00229">
    <property type="entry name" value="sensory_box"/>
    <property type="match status" value="4"/>
</dbReference>
<feature type="domain" description="Histidine kinase" evidence="8">
    <location>
        <begin position="823"/>
        <end position="1016"/>
    </location>
</feature>
<feature type="domain" description="PAS" evidence="9">
    <location>
        <begin position="693"/>
        <end position="762"/>
    </location>
</feature>
<feature type="transmembrane region" description="Helical" evidence="7">
    <location>
        <begin position="179"/>
        <end position="202"/>
    </location>
</feature>
<evidence type="ECO:0000259" key="10">
    <source>
        <dbReference type="PROSITE" id="PS50113"/>
    </source>
</evidence>
<dbReference type="Pfam" id="PF05231">
    <property type="entry name" value="MASE1"/>
    <property type="match status" value="1"/>
</dbReference>
<evidence type="ECO:0000256" key="5">
    <source>
        <dbReference type="ARBA" id="ARBA00023136"/>
    </source>
</evidence>
<dbReference type="Pfam" id="PF07568">
    <property type="entry name" value="HisKA_2"/>
    <property type="match status" value="1"/>
</dbReference>
<dbReference type="InterPro" id="IPR013655">
    <property type="entry name" value="PAS_fold_3"/>
</dbReference>
<feature type="transmembrane region" description="Helical" evidence="7">
    <location>
        <begin position="105"/>
        <end position="124"/>
    </location>
</feature>
<evidence type="ECO:0000256" key="4">
    <source>
        <dbReference type="ARBA" id="ARBA00022989"/>
    </source>
</evidence>
<dbReference type="InterPro" id="IPR003594">
    <property type="entry name" value="HATPase_dom"/>
</dbReference>
<dbReference type="CDD" id="cd00130">
    <property type="entry name" value="PAS"/>
    <property type="match status" value="3"/>
</dbReference>
<keyword evidence="2" id="KW-1003">Cell membrane</keyword>
<dbReference type="InterPro" id="IPR001610">
    <property type="entry name" value="PAC"/>
</dbReference>
<dbReference type="InterPro" id="IPR007895">
    <property type="entry name" value="MASE1"/>
</dbReference>
<evidence type="ECO:0008006" key="13">
    <source>
        <dbReference type="Google" id="ProtNLM"/>
    </source>
</evidence>
<dbReference type="SUPFAM" id="SSF55874">
    <property type="entry name" value="ATPase domain of HSP90 chaperone/DNA topoisomerase II/histidine kinase"/>
    <property type="match status" value="1"/>
</dbReference>
<keyword evidence="5 7" id="KW-0472">Membrane</keyword>
<dbReference type="PANTHER" id="PTHR43065:SF23">
    <property type="entry name" value="SENSOR HISTIDINE KINASE PDTAS"/>
    <property type="match status" value="1"/>
</dbReference>
<feature type="domain" description="PAC" evidence="10">
    <location>
        <begin position="397"/>
        <end position="447"/>
    </location>
</feature>
<feature type="domain" description="PAC" evidence="10">
    <location>
        <begin position="641"/>
        <end position="692"/>
    </location>
</feature>
<evidence type="ECO:0000313" key="12">
    <source>
        <dbReference type="Proteomes" id="UP001165089"/>
    </source>
</evidence>
<dbReference type="Gene3D" id="3.30.565.10">
    <property type="entry name" value="Histidine kinase-like ATPase, C-terminal domain"/>
    <property type="match status" value="1"/>
</dbReference>
<dbReference type="Pfam" id="PF08447">
    <property type="entry name" value="PAS_3"/>
    <property type="match status" value="2"/>
</dbReference>
<keyword evidence="3 7" id="KW-0812">Transmembrane</keyword>
<feature type="transmembrane region" description="Helical" evidence="7">
    <location>
        <begin position="136"/>
        <end position="159"/>
    </location>
</feature>
<dbReference type="EMBL" id="BSDD01000003">
    <property type="protein sequence ID" value="GLH70262.1"/>
    <property type="molecule type" value="Genomic_DNA"/>
</dbReference>
<evidence type="ECO:0000259" key="8">
    <source>
        <dbReference type="PROSITE" id="PS50109"/>
    </source>
</evidence>
<feature type="transmembrane region" description="Helical" evidence="7">
    <location>
        <begin position="261"/>
        <end position="280"/>
    </location>
</feature>
<evidence type="ECO:0000256" key="6">
    <source>
        <dbReference type="SAM" id="MobiDB-lite"/>
    </source>
</evidence>
<dbReference type="InterPro" id="IPR036890">
    <property type="entry name" value="HATPase_C_sf"/>
</dbReference>
<comment type="subcellular location">
    <subcellularLocation>
        <location evidence="1">Cell membrane</location>
        <topology evidence="1">Multi-pass membrane protein</topology>
    </subcellularLocation>
</comment>
<proteinExistence type="predicted"/>
<evidence type="ECO:0000313" key="11">
    <source>
        <dbReference type="EMBL" id="GLH70262.1"/>
    </source>
</evidence>
<evidence type="ECO:0000256" key="7">
    <source>
        <dbReference type="SAM" id="Phobius"/>
    </source>
</evidence>
<evidence type="ECO:0000256" key="2">
    <source>
        <dbReference type="ARBA" id="ARBA00022475"/>
    </source>
</evidence>
<dbReference type="InterPro" id="IPR035965">
    <property type="entry name" value="PAS-like_dom_sf"/>
</dbReference>
<sequence length="1025" mass="111232">MNIPEAFPLDEEPSGAQGQLGPALRRSRMRPLPVLAAYLVLFILLQRAAAHLAPAPAVSVWYFPAALSLALLFILGPAYAPALAVAAFLGNLALVLPPVGLPVSLAALNALAHAAGYGLVALAFRRGGLSPRLRRLPDVAGFLLTAMAGPMLVAAPAVLALRAGSELGPLSAFTAFHAFWLGDTLGILTLGPFLLVWLLPLVRGGRPASWRPERPVEAALQSAALALGALATVDLSAPGTLHLKYVLFLPLLWVALRGGMRALSLAIPFLSLVLLGLLAWKGGSTSLLIDAQAFLAVLFGTALLMGAATEDQAAALRAQARHTARLNQLVEGTGALPWEMNPETGRPGRLDGRVEALVGWPRPAWLARPYWGEVVHPDDRAAFHRFCRETWQSGTGRQMDLRLRTPEGAIRWVRVQAGPDPAPDRTMVMGFLFDIHAQKQAEEARHRFFQMTGELLAIWDAQGRLQDLNPAWEAQLGYRQGDLLGTPILDLVHPEDRDPIQALHTQLAQSGGPLGFEGRFRARDGAYRWLLWSATALPDQGLAYGVARDITERKGMELRLRASEAQYRSTLAALEEGVVLRDAEGRILSRNAAAERILDGEPWLMDSPFDASMDVTHEDGTPLRPEELPPLLALRTGLPVSGSVFGFRRKDGRRTWVQVAAQPLVADGAVQGVVCSIVDVTAQRAALEALHHSERELRSILDTLPDMIFHLDARGTFLGLKTPSQEQLIQPPEAFLGRTVAQILPELAEPTLAATRACLREGRPQSFRYSLPDAAGTERHYEARVIPHRADEVLAIVRDISDFKRHEEAIQVALREKEVLLKEIHHRVKNNLQVVSSLLRLQAGSHPEPAVQAALQEAQERIQAIALIHQKLKHSPDPTRLDLATYVETLAERLVRSYASTPTLVDLQIRVDPIRLGPDEAVPLGLVLNELVSNALQHAFPPGQGGSLEIDLEGLPGGRAMLRVADSGSGLPDGTDLEHGGLGFQLVRALADQLDGTLELERRRGAAIRLTFTPRPGPGAVPHES</sequence>
<dbReference type="RefSeq" id="WP_285724819.1">
    <property type="nucleotide sequence ID" value="NZ_BSDD01000003.1"/>
</dbReference>
<feature type="region of interest" description="Disordered" evidence="6">
    <location>
        <begin position="1"/>
        <end position="22"/>
    </location>
</feature>
<dbReference type="SMART" id="SM00091">
    <property type="entry name" value="PAS"/>
    <property type="match status" value="4"/>
</dbReference>
<dbReference type="Gene3D" id="3.30.450.20">
    <property type="entry name" value="PAS domain"/>
    <property type="match status" value="4"/>
</dbReference>
<feature type="transmembrane region" description="Helical" evidence="7">
    <location>
        <begin position="223"/>
        <end position="241"/>
    </location>
</feature>
<evidence type="ECO:0000259" key="9">
    <source>
        <dbReference type="PROSITE" id="PS50112"/>
    </source>
</evidence>
<accession>A0ABQ5Q6P0</accession>
<dbReference type="SMART" id="SM00086">
    <property type="entry name" value="PAC"/>
    <property type="match status" value="4"/>
</dbReference>
<dbReference type="InterPro" id="IPR013656">
    <property type="entry name" value="PAS_4"/>
</dbReference>